<feature type="transmembrane region" description="Helical" evidence="6">
    <location>
        <begin position="350"/>
        <end position="371"/>
    </location>
</feature>
<dbReference type="GO" id="GO:0005886">
    <property type="term" value="C:plasma membrane"/>
    <property type="evidence" value="ECO:0007669"/>
    <property type="project" value="TreeGrafter"/>
</dbReference>
<dbReference type="PROSITE" id="PS00428">
    <property type="entry name" value="FTSW_RODA_SPOVE"/>
    <property type="match status" value="1"/>
</dbReference>
<keyword evidence="4 6" id="KW-1133">Transmembrane helix</keyword>
<dbReference type="InterPro" id="IPR011923">
    <property type="entry name" value="RodA/MrdB"/>
</dbReference>
<organism evidence="7">
    <name type="scientific">freshwater metagenome</name>
    <dbReference type="NCBI Taxonomy" id="449393"/>
    <lineage>
        <taxon>unclassified sequences</taxon>
        <taxon>metagenomes</taxon>
        <taxon>ecological metagenomes</taxon>
    </lineage>
</organism>
<keyword evidence="2 6" id="KW-0812">Transmembrane</keyword>
<feature type="transmembrane region" description="Helical" evidence="6">
    <location>
        <begin position="170"/>
        <end position="187"/>
    </location>
</feature>
<proteinExistence type="predicted"/>
<dbReference type="InterPro" id="IPR001182">
    <property type="entry name" value="FtsW/RodA"/>
</dbReference>
<evidence type="ECO:0000256" key="5">
    <source>
        <dbReference type="ARBA" id="ARBA00023136"/>
    </source>
</evidence>
<feature type="transmembrane region" description="Helical" evidence="6">
    <location>
        <begin position="317"/>
        <end position="338"/>
    </location>
</feature>
<dbReference type="GO" id="GO:0051301">
    <property type="term" value="P:cell division"/>
    <property type="evidence" value="ECO:0007669"/>
    <property type="project" value="InterPro"/>
</dbReference>
<feature type="transmembrane region" description="Helical" evidence="6">
    <location>
        <begin position="113"/>
        <end position="135"/>
    </location>
</feature>
<comment type="subcellular location">
    <subcellularLocation>
        <location evidence="1">Membrane</location>
        <topology evidence="1">Multi-pass membrane protein</topology>
    </subcellularLocation>
</comment>
<dbReference type="EMBL" id="CAFAAB010000071">
    <property type="protein sequence ID" value="CAB4784178.1"/>
    <property type="molecule type" value="Genomic_DNA"/>
</dbReference>
<feature type="transmembrane region" description="Helical" evidence="6">
    <location>
        <begin position="58"/>
        <end position="74"/>
    </location>
</feature>
<dbReference type="Pfam" id="PF01098">
    <property type="entry name" value="FTSW_RODA_SPOVE"/>
    <property type="match status" value="1"/>
</dbReference>
<name>A0A6J6WMC1_9ZZZZ</name>
<feature type="transmembrane region" description="Helical" evidence="6">
    <location>
        <begin position="284"/>
        <end position="305"/>
    </location>
</feature>
<evidence type="ECO:0000256" key="1">
    <source>
        <dbReference type="ARBA" id="ARBA00004141"/>
    </source>
</evidence>
<feature type="transmembrane region" description="Helical" evidence="6">
    <location>
        <begin position="194"/>
        <end position="212"/>
    </location>
</feature>
<dbReference type="PANTHER" id="PTHR30474">
    <property type="entry name" value="CELL CYCLE PROTEIN"/>
    <property type="match status" value="1"/>
</dbReference>
<gene>
    <name evidence="7" type="ORF">UFOPK2958_00736</name>
</gene>
<keyword evidence="3" id="KW-0133">Cell shape</keyword>
<dbReference type="InterPro" id="IPR018365">
    <property type="entry name" value="Cell_cycle_FtsW-rel_CS"/>
</dbReference>
<dbReference type="GO" id="GO:0008360">
    <property type="term" value="P:regulation of cell shape"/>
    <property type="evidence" value="ECO:0007669"/>
    <property type="project" value="UniProtKB-KW"/>
</dbReference>
<evidence type="ECO:0000256" key="3">
    <source>
        <dbReference type="ARBA" id="ARBA00022960"/>
    </source>
</evidence>
<dbReference type="GO" id="GO:0015648">
    <property type="term" value="F:lipid-linked peptidoglycan transporter activity"/>
    <property type="evidence" value="ECO:0007669"/>
    <property type="project" value="TreeGrafter"/>
</dbReference>
<dbReference type="GO" id="GO:0032153">
    <property type="term" value="C:cell division site"/>
    <property type="evidence" value="ECO:0007669"/>
    <property type="project" value="TreeGrafter"/>
</dbReference>
<evidence type="ECO:0000256" key="6">
    <source>
        <dbReference type="SAM" id="Phobius"/>
    </source>
</evidence>
<evidence type="ECO:0000313" key="7">
    <source>
        <dbReference type="EMBL" id="CAB4784178.1"/>
    </source>
</evidence>
<reference evidence="7" key="1">
    <citation type="submission" date="2020-05" db="EMBL/GenBank/DDBJ databases">
        <authorList>
            <person name="Chiriac C."/>
            <person name="Salcher M."/>
            <person name="Ghai R."/>
            <person name="Kavagutti S V."/>
        </authorList>
    </citation>
    <scope>NUCLEOTIDE SEQUENCE</scope>
</reference>
<dbReference type="PANTHER" id="PTHR30474:SF14">
    <property type="entry name" value="CELL CYCLE PROTEIN"/>
    <property type="match status" value="1"/>
</dbReference>
<keyword evidence="5 6" id="KW-0472">Membrane</keyword>
<sequence>MNILSRTSNDSNSGSVDRGLLFAIVTLALFGDLMIYSATKVALTNAGYDPAYYLKRQTMWVCIGLAVMWILSRVDHRRFEMIATPAYLSSIAGLIGVIFFGSSALGAQRWFNLGFFQVQPSEFMVLALILTASAYSARRPQGLAQRDVIRILFMAGLPMAIIAVQPDLGTAIIVAVTVGIMIVIAGVPPRFMALLGVVGVVGAVSAVAVGFLQKYQLSRLTAFLNQNSSDPALASAIYHVDNAKNAIGAGGITGMGLFNGLQTNLGYVPEQRTDFIFTAIGEQLGLIGSLVFLGLLATVAYRIFVISKDAKEQFGRLLCVGIFVFFSFSCFQNIGMTMGIMPVTGIPLPLVSYGGTAALVFSGAIGMVLSVSRRRGN</sequence>
<feature type="transmembrane region" description="Helical" evidence="6">
    <location>
        <begin position="86"/>
        <end position="107"/>
    </location>
</feature>
<feature type="transmembrane region" description="Helical" evidence="6">
    <location>
        <begin position="20"/>
        <end position="38"/>
    </location>
</feature>
<feature type="transmembrane region" description="Helical" evidence="6">
    <location>
        <begin position="147"/>
        <end position="164"/>
    </location>
</feature>
<evidence type="ECO:0000256" key="4">
    <source>
        <dbReference type="ARBA" id="ARBA00022989"/>
    </source>
</evidence>
<dbReference type="NCBIfam" id="TIGR02210">
    <property type="entry name" value="rodA_shape"/>
    <property type="match status" value="1"/>
</dbReference>
<accession>A0A6J6WMC1</accession>
<evidence type="ECO:0000256" key="2">
    <source>
        <dbReference type="ARBA" id="ARBA00022692"/>
    </source>
</evidence>
<protein>
    <submittedName>
        <fullName evidence="7">Unannotated protein</fullName>
    </submittedName>
</protein>
<dbReference type="AlphaFoldDB" id="A0A6J6WMC1"/>